<accession>A0A8X6KX67</accession>
<comment type="caution">
    <text evidence="1">The sequence shown here is derived from an EMBL/GenBank/DDBJ whole genome shotgun (WGS) entry which is preliminary data.</text>
</comment>
<gene>
    <name evidence="1" type="ORF">TNCT_574231</name>
</gene>
<protein>
    <submittedName>
        <fullName evidence="1">Uncharacterized protein</fullName>
    </submittedName>
</protein>
<dbReference type="OrthoDB" id="6451099at2759"/>
<evidence type="ECO:0000313" key="2">
    <source>
        <dbReference type="Proteomes" id="UP000887116"/>
    </source>
</evidence>
<evidence type="ECO:0000313" key="1">
    <source>
        <dbReference type="EMBL" id="GFQ88504.1"/>
    </source>
</evidence>
<dbReference type="Proteomes" id="UP000887116">
    <property type="component" value="Unassembled WGS sequence"/>
</dbReference>
<reference evidence="1" key="1">
    <citation type="submission" date="2020-07" db="EMBL/GenBank/DDBJ databases">
        <title>Multicomponent nature underlies the extraordinary mechanical properties of spider dragline silk.</title>
        <authorList>
            <person name="Kono N."/>
            <person name="Nakamura H."/>
            <person name="Mori M."/>
            <person name="Yoshida Y."/>
            <person name="Ohtoshi R."/>
            <person name="Malay A.D."/>
            <person name="Moran D.A.P."/>
            <person name="Tomita M."/>
            <person name="Numata K."/>
            <person name="Arakawa K."/>
        </authorList>
    </citation>
    <scope>NUCLEOTIDE SEQUENCE</scope>
</reference>
<proteinExistence type="predicted"/>
<sequence>MKEWGSPQHLALKCLGLKVQVNSTRVNKLQGSLHPNLGTGHLRGCTLKKFVATGSPSTTVGFGKLCRQQMFSKNEERC</sequence>
<keyword evidence="2" id="KW-1185">Reference proteome</keyword>
<dbReference type="EMBL" id="BMAO01003523">
    <property type="protein sequence ID" value="GFQ88504.1"/>
    <property type="molecule type" value="Genomic_DNA"/>
</dbReference>
<dbReference type="AlphaFoldDB" id="A0A8X6KX67"/>
<organism evidence="1 2">
    <name type="scientific">Trichonephila clavata</name>
    <name type="common">Joro spider</name>
    <name type="synonym">Nephila clavata</name>
    <dbReference type="NCBI Taxonomy" id="2740835"/>
    <lineage>
        <taxon>Eukaryota</taxon>
        <taxon>Metazoa</taxon>
        <taxon>Ecdysozoa</taxon>
        <taxon>Arthropoda</taxon>
        <taxon>Chelicerata</taxon>
        <taxon>Arachnida</taxon>
        <taxon>Araneae</taxon>
        <taxon>Araneomorphae</taxon>
        <taxon>Entelegynae</taxon>
        <taxon>Araneoidea</taxon>
        <taxon>Nephilidae</taxon>
        <taxon>Trichonephila</taxon>
    </lineage>
</organism>
<name>A0A8X6KX67_TRICU</name>